<dbReference type="RefSeq" id="WP_272233799.1">
    <property type="nucleotide sequence ID" value="NZ_JAGSOW010000002.1"/>
</dbReference>
<dbReference type="Proteomes" id="UP001220207">
    <property type="component" value="Unassembled WGS sequence"/>
</dbReference>
<evidence type="ECO:0000313" key="2">
    <source>
        <dbReference type="Proteomes" id="UP001220207"/>
    </source>
</evidence>
<dbReference type="AlphaFoldDB" id="A0AB35JN99"/>
<name>A0AB35JN99_PSESY</name>
<gene>
    <name evidence="1" type="ORF">KDL27_06425</name>
</gene>
<sequence>MSQEKGKSQLELEAWDRYAAAAIAGISSRGPADAVDVAGEAAHYANSMLEERRILWPKLLRENES</sequence>
<protein>
    <submittedName>
        <fullName evidence="1">Uncharacterized protein</fullName>
    </submittedName>
</protein>
<evidence type="ECO:0000313" key="1">
    <source>
        <dbReference type="EMBL" id="MDC3735414.1"/>
    </source>
</evidence>
<reference evidence="1" key="1">
    <citation type="submission" date="2021-04" db="EMBL/GenBank/DDBJ databases">
        <title>Genome Sequence and Comparative Genome Analysis of Pseudomonas syringae pv. syringae strains EC33 and LMG5496 isolated from Citrus plants from Tunisia and Greece.</title>
        <authorList>
            <person name="Abdellatif E."/>
            <person name="Baeyen S."/>
        </authorList>
    </citation>
    <scope>NUCLEOTIDE SEQUENCE</scope>
    <source>
        <strain evidence="1">LMG 5496</strain>
    </source>
</reference>
<dbReference type="EMBL" id="JAGSOW010000002">
    <property type="protein sequence ID" value="MDC3735414.1"/>
    <property type="molecule type" value="Genomic_DNA"/>
</dbReference>
<proteinExistence type="predicted"/>
<accession>A0AB35JN99</accession>
<comment type="caution">
    <text evidence="1">The sequence shown here is derived from an EMBL/GenBank/DDBJ whole genome shotgun (WGS) entry which is preliminary data.</text>
</comment>
<organism evidence="1 2">
    <name type="scientific">Pseudomonas syringae pv. syringae</name>
    <dbReference type="NCBI Taxonomy" id="321"/>
    <lineage>
        <taxon>Bacteria</taxon>
        <taxon>Pseudomonadati</taxon>
        <taxon>Pseudomonadota</taxon>
        <taxon>Gammaproteobacteria</taxon>
        <taxon>Pseudomonadales</taxon>
        <taxon>Pseudomonadaceae</taxon>
        <taxon>Pseudomonas</taxon>
        <taxon>Pseudomonas syringae</taxon>
    </lineage>
</organism>